<dbReference type="AlphaFoldDB" id="A0A0F8WER7"/>
<proteinExistence type="predicted"/>
<evidence type="ECO:0008006" key="2">
    <source>
        <dbReference type="Google" id="ProtNLM"/>
    </source>
</evidence>
<protein>
    <recommendedName>
        <fullName evidence="2">Terminase large subunit gp17-like C-terminal domain-containing protein</fullName>
    </recommendedName>
</protein>
<name>A0A0F8WER7_9ZZZZ</name>
<reference evidence="1" key="1">
    <citation type="journal article" date="2015" name="Nature">
        <title>Complex archaea that bridge the gap between prokaryotes and eukaryotes.</title>
        <authorList>
            <person name="Spang A."/>
            <person name="Saw J.H."/>
            <person name="Jorgensen S.L."/>
            <person name="Zaremba-Niedzwiedzka K."/>
            <person name="Martijn J."/>
            <person name="Lind A.E."/>
            <person name="van Eijk R."/>
            <person name="Schleper C."/>
            <person name="Guy L."/>
            <person name="Ettema T.J."/>
        </authorList>
    </citation>
    <scope>NUCLEOTIDE SEQUENCE</scope>
</reference>
<organism evidence="1">
    <name type="scientific">marine sediment metagenome</name>
    <dbReference type="NCBI Taxonomy" id="412755"/>
    <lineage>
        <taxon>unclassified sequences</taxon>
        <taxon>metagenomes</taxon>
        <taxon>ecological metagenomes</taxon>
    </lineage>
</organism>
<dbReference type="EMBL" id="LAZR01069989">
    <property type="protein sequence ID" value="KKK46615.1"/>
    <property type="molecule type" value="Genomic_DNA"/>
</dbReference>
<comment type="caution">
    <text evidence="1">The sequence shown here is derived from an EMBL/GenBank/DDBJ whole genome shotgun (WGS) entry which is preliminary data.</text>
</comment>
<evidence type="ECO:0000313" key="1">
    <source>
        <dbReference type="EMBL" id="KKK46615.1"/>
    </source>
</evidence>
<sequence length="141" mass="16256">ANEEAEKVRGTYNQGGRTTYAYYEGIPAMWPDHWFWRGCAAAEKGRLRNAEWFNFSYYDNPMLTDEQKEDVESYREVMTEAAWRRMFLAERSLSSGFFKNIEACMHGDLLKEPVPGASYVAGLDLGVSRDFTVLWILDADT</sequence>
<dbReference type="Gene3D" id="3.30.420.240">
    <property type="match status" value="1"/>
</dbReference>
<gene>
    <name evidence="1" type="ORF">LCGC14_3163470</name>
</gene>
<feature type="non-terminal residue" evidence="1">
    <location>
        <position position="1"/>
    </location>
</feature>
<accession>A0A0F8WER7</accession>